<accession>K1X1M0</accession>
<dbReference type="AlphaFoldDB" id="K1X1M0"/>
<dbReference type="InParanoid" id="K1X1M0"/>
<evidence type="ECO:0000313" key="2">
    <source>
        <dbReference type="EMBL" id="EKD14698.1"/>
    </source>
</evidence>
<protein>
    <submittedName>
        <fullName evidence="2">Uncharacterized protein</fullName>
    </submittedName>
</protein>
<feature type="region of interest" description="Disordered" evidence="1">
    <location>
        <begin position="24"/>
        <end position="58"/>
    </location>
</feature>
<reference evidence="2 3" key="1">
    <citation type="journal article" date="2012" name="BMC Genomics">
        <title>Sequencing the genome of Marssonina brunnea reveals fungus-poplar co-evolution.</title>
        <authorList>
            <person name="Zhu S."/>
            <person name="Cao Y.-Z."/>
            <person name="Jiang C."/>
            <person name="Tan B.-Y."/>
            <person name="Wang Z."/>
            <person name="Feng S."/>
            <person name="Zhang L."/>
            <person name="Su X.-H."/>
            <person name="Brejova B."/>
            <person name="Vinar T."/>
            <person name="Xu M."/>
            <person name="Wang M.-X."/>
            <person name="Zhang S.-G."/>
            <person name="Huang M.-R."/>
            <person name="Wu R."/>
            <person name="Zhou Y."/>
        </authorList>
    </citation>
    <scope>NUCLEOTIDE SEQUENCE [LARGE SCALE GENOMIC DNA]</scope>
    <source>
        <strain evidence="2 3">MB_m1</strain>
    </source>
</reference>
<sequence>MTGDNTGRGLKFATLISLKEHLLSKGTENLTDDEDNTPQPPPPPLRSPKGKERKEGEEIRRLREEFAKEKRDIEQNIKISVPNLSNPRREFSNPKKGSSTLGRTDKLLRSLNRLRIDKRDTKGIRIAKNAPKGTDITKLEPRLVIQMALAILTMTDEKETREISKEIEATDTEGDPGFGNELLKDLRRGRTTGNYIGNPLPIRPLARHNTPAYGTPSALDDNDNDFLELKATDLYLRAKELAFRYGLISDDYLAAFLIMLTGKAITFYYNHVIKARLSTFKANAIAVKDHFETDHRRKENPRTSLSECFEKLAKELKGIQGSLRPGLRDDRSLADKLYSACKNVPKTTIARMNLAFTFTAAIADIRRAIAFATKFFRPAKARAYASSSEPHDHTCS</sequence>
<proteinExistence type="predicted"/>
<dbReference type="Proteomes" id="UP000006753">
    <property type="component" value="Unassembled WGS sequence"/>
</dbReference>
<evidence type="ECO:0000313" key="3">
    <source>
        <dbReference type="Proteomes" id="UP000006753"/>
    </source>
</evidence>
<feature type="region of interest" description="Disordered" evidence="1">
    <location>
        <begin position="80"/>
        <end position="104"/>
    </location>
</feature>
<keyword evidence="3" id="KW-1185">Reference proteome</keyword>
<dbReference type="HOGENOM" id="CLU_014991_3_1_1"/>
<feature type="compositionally biased region" description="Basic and acidic residues" evidence="1">
    <location>
        <begin position="49"/>
        <end position="58"/>
    </location>
</feature>
<gene>
    <name evidence="2" type="ORF">MBM_06909</name>
</gene>
<dbReference type="KEGG" id="mbe:MBM_06909"/>
<dbReference type="EMBL" id="JH921444">
    <property type="protein sequence ID" value="EKD14698.1"/>
    <property type="molecule type" value="Genomic_DNA"/>
</dbReference>
<organism evidence="2 3">
    <name type="scientific">Marssonina brunnea f. sp. multigermtubi (strain MB_m1)</name>
    <name type="common">Marssonina leaf spot fungus</name>
    <dbReference type="NCBI Taxonomy" id="1072389"/>
    <lineage>
        <taxon>Eukaryota</taxon>
        <taxon>Fungi</taxon>
        <taxon>Dikarya</taxon>
        <taxon>Ascomycota</taxon>
        <taxon>Pezizomycotina</taxon>
        <taxon>Leotiomycetes</taxon>
        <taxon>Helotiales</taxon>
        <taxon>Drepanopezizaceae</taxon>
        <taxon>Drepanopeziza</taxon>
    </lineage>
</organism>
<evidence type="ECO:0000256" key="1">
    <source>
        <dbReference type="SAM" id="MobiDB-lite"/>
    </source>
</evidence>
<name>K1X1M0_MARBU</name>
<dbReference type="OrthoDB" id="3563642at2759"/>